<feature type="chain" id="PRO_5045467078" description="Mce-associated membrane protein" evidence="3">
    <location>
        <begin position="21"/>
        <end position="196"/>
    </location>
</feature>
<accession>A0ABZ0ZKH4</accession>
<evidence type="ECO:0008006" key="6">
    <source>
        <dbReference type="Google" id="ProtNLM"/>
    </source>
</evidence>
<dbReference type="Proteomes" id="UP001327225">
    <property type="component" value="Chromosome"/>
</dbReference>
<evidence type="ECO:0000313" key="4">
    <source>
        <dbReference type="EMBL" id="WQQ24852.1"/>
    </source>
</evidence>
<evidence type="ECO:0000256" key="1">
    <source>
        <dbReference type="ARBA" id="ARBA00004370"/>
    </source>
</evidence>
<reference evidence="5" key="1">
    <citation type="submission" date="2023-12" db="EMBL/GenBank/DDBJ databases">
        <title>Novel species in genus Nocardioides.</title>
        <authorList>
            <person name="Zhou H."/>
        </authorList>
    </citation>
    <scope>NUCLEOTIDE SEQUENCE [LARGE SCALE GENOMIC DNA]</scope>
    <source>
        <strain evidence="5">HM61</strain>
    </source>
</reference>
<dbReference type="EMBL" id="CP141059">
    <property type="protein sequence ID" value="WQQ24852.1"/>
    <property type="molecule type" value="Genomic_DNA"/>
</dbReference>
<organism evidence="4 5">
    <name type="scientific">Nocardioides bizhenqiangii</name>
    <dbReference type="NCBI Taxonomy" id="3095076"/>
    <lineage>
        <taxon>Bacteria</taxon>
        <taxon>Bacillati</taxon>
        <taxon>Actinomycetota</taxon>
        <taxon>Actinomycetes</taxon>
        <taxon>Propionibacteriales</taxon>
        <taxon>Nocardioidaceae</taxon>
        <taxon>Nocardioides</taxon>
    </lineage>
</organism>
<dbReference type="PANTHER" id="PTHR37042:SF4">
    <property type="entry name" value="OUTER MEMBRANE PROTEIN RV1973"/>
    <property type="match status" value="1"/>
</dbReference>
<evidence type="ECO:0000313" key="5">
    <source>
        <dbReference type="Proteomes" id="UP001327225"/>
    </source>
</evidence>
<evidence type="ECO:0000256" key="3">
    <source>
        <dbReference type="SAM" id="SignalP"/>
    </source>
</evidence>
<comment type="subcellular location">
    <subcellularLocation>
        <location evidence="1">Membrane</location>
    </subcellularLocation>
</comment>
<protein>
    <recommendedName>
        <fullName evidence="6">Mce-associated membrane protein</fullName>
    </recommendedName>
</protein>
<evidence type="ECO:0000256" key="2">
    <source>
        <dbReference type="ARBA" id="ARBA00023136"/>
    </source>
</evidence>
<gene>
    <name evidence="4" type="ORF">SHK19_12830</name>
</gene>
<keyword evidence="2" id="KW-0472">Membrane</keyword>
<dbReference type="PANTHER" id="PTHR37042">
    <property type="entry name" value="OUTER MEMBRANE PROTEIN RV1973"/>
    <property type="match status" value="1"/>
</dbReference>
<dbReference type="RefSeq" id="WP_322455357.1">
    <property type="nucleotide sequence ID" value="NZ_CP141059.1"/>
</dbReference>
<name>A0ABZ0ZKH4_9ACTN</name>
<feature type="signal peptide" evidence="3">
    <location>
        <begin position="1"/>
        <end position="20"/>
    </location>
</feature>
<keyword evidence="5" id="KW-1185">Reference proteome</keyword>
<proteinExistence type="predicted"/>
<sequence>MVVCLGVVVILSVLMSNAHRDDGGDRSGSWLEDAIAVITDERVAVAPDTRAGEDVGRGTVVAMDPAPEEEQVRTAEQLEGATKMVNAFLNISHEDVEANIEAVKALATGQFLRQYTRASQDLAKLTRRAQATQTGEAVWVGLVAGDDDDATVIAATSGTVTNELTDFEPQARTYRLQLDLDLVDGEWLTSDLQYVE</sequence>
<keyword evidence="3" id="KW-0732">Signal</keyword>